<comment type="caution">
    <text evidence="3">The sequence shown here is derived from an EMBL/GenBank/DDBJ whole genome shotgun (WGS) entry which is preliminary data.</text>
</comment>
<dbReference type="Pfam" id="PF04977">
    <property type="entry name" value="DivIC"/>
    <property type="match status" value="1"/>
</dbReference>
<keyword evidence="2" id="KW-0812">Transmembrane</keyword>
<reference evidence="3 4" key="1">
    <citation type="journal article" date="2016" name="Nat. Commun.">
        <title>Thousands of microbial genomes shed light on interconnected biogeochemical processes in an aquifer system.</title>
        <authorList>
            <person name="Anantharaman K."/>
            <person name="Brown C.T."/>
            <person name="Hug L.A."/>
            <person name="Sharon I."/>
            <person name="Castelle C.J."/>
            <person name="Probst A.J."/>
            <person name="Thomas B.C."/>
            <person name="Singh A."/>
            <person name="Wilkins M.J."/>
            <person name="Karaoz U."/>
            <person name="Brodie E.L."/>
            <person name="Williams K.H."/>
            <person name="Hubbard S.S."/>
            <person name="Banfield J.F."/>
        </authorList>
    </citation>
    <scope>NUCLEOTIDE SEQUENCE [LARGE SCALE GENOMIC DNA]</scope>
</reference>
<protein>
    <recommendedName>
        <fullName evidence="5">Cell division protein FtsL</fullName>
    </recommendedName>
</protein>
<keyword evidence="1" id="KW-0175">Coiled coil</keyword>
<dbReference type="EMBL" id="METD01000001">
    <property type="protein sequence ID" value="OGB73697.1"/>
    <property type="molecule type" value="Genomic_DNA"/>
</dbReference>
<feature type="coiled-coil region" evidence="1">
    <location>
        <begin position="43"/>
        <end position="70"/>
    </location>
</feature>
<dbReference type="AlphaFoldDB" id="A0A1F4NQZ2"/>
<proteinExistence type="predicted"/>
<evidence type="ECO:0008006" key="5">
    <source>
        <dbReference type="Google" id="ProtNLM"/>
    </source>
</evidence>
<keyword evidence="2" id="KW-0472">Membrane</keyword>
<organism evidence="3 4">
    <name type="scientific">candidate division Kazan bacterium RIFCSPLOWO2_01_FULL_45_19</name>
    <dbReference type="NCBI Taxonomy" id="1798538"/>
    <lineage>
        <taxon>Bacteria</taxon>
        <taxon>Bacteria division Kazan-3B-28</taxon>
    </lineage>
</organism>
<dbReference type="InterPro" id="IPR007060">
    <property type="entry name" value="FtsL/DivIC"/>
</dbReference>
<keyword evidence="2" id="KW-1133">Transmembrane helix</keyword>
<dbReference type="Proteomes" id="UP000178085">
    <property type="component" value="Unassembled WGS sequence"/>
</dbReference>
<sequence>MAKKLPIIQLPQGRELRIRAIMTVGIVITVYMVVSTVQALWQNYSLDRELAHLRENNAELKLQNKYLQNLIAYRKTDSFKDKEARAKLNYQKPGEIVLIIPEDDTARFQEGNIKDQPIEETRHQPGNPEKWWDYFFG</sequence>
<evidence type="ECO:0000313" key="4">
    <source>
        <dbReference type="Proteomes" id="UP000178085"/>
    </source>
</evidence>
<accession>A0A1F4NQZ2</accession>
<feature type="transmembrane region" description="Helical" evidence="2">
    <location>
        <begin position="20"/>
        <end position="41"/>
    </location>
</feature>
<evidence type="ECO:0000256" key="2">
    <source>
        <dbReference type="SAM" id="Phobius"/>
    </source>
</evidence>
<name>A0A1F4NQZ2_UNCK3</name>
<evidence type="ECO:0000313" key="3">
    <source>
        <dbReference type="EMBL" id="OGB73697.1"/>
    </source>
</evidence>
<evidence type="ECO:0000256" key="1">
    <source>
        <dbReference type="SAM" id="Coils"/>
    </source>
</evidence>
<gene>
    <name evidence="3" type="ORF">A3K51_02575</name>
</gene>